<proteinExistence type="predicted"/>
<dbReference type="Proteomes" id="UP000005239">
    <property type="component" value="Unassembled WGS sequence"/>
</dbReference>
<accession>A0A2A6BHS4</accession>
<protein>
    <submittedName>
        <fullName evidence="1">Uncharacterized protein</fullName>
    </submittedName>
</protein>
<dbReference type="AlphaFoldDB" id="A0A2A6BHS4"/>
<accession>A0A8R1YJT4</accession>
<reference evidence="2" key="1">
    <citation type="journal article" date="2008" name="Nat. Genet.">
        <title>The Pristionchus pacificus genome provides a unique perspective on nematode lifestyle and parasitism.</title>
        <authorList>
            <person name="Dieterich C."/>
            <person name="Clifton S.W."/>
            <person name="Schuster L.N."/>
            <person name="Chinwalla A."/>
            <person name="Delehaunty K."/>
            <person name="Dinkelacker I."/>
            <person name="Fulton L."/>
            <person name="Fulton R."/>
            <person name="Godfrey J."/>
            <person name="Minx P."/>
            <person name="Mitreva M."/>
            <person name="Roeseler W."/>
            <person name="Tian H."/>
            <person name="Witte H."/>
            <person name="Yang S.P."/>
            <person name="Wilson R.K."/>
            <person name="Sommer R.J."/>
        </authorList>
    </citation>
    <scope>NUCLEOTIDE SEQUENCE [LARGE SCALE GENOMIC DNA]</scope>
    <source>
        <strain evidence="2">PS312</strain>
    </source>
</reference>
<dbReference type="EnsemblMetazoa" id="PPA30308.1">
    <property type="protein sequence ID" value="PPA30308.1"/>
    <property type="gene ID" value="WBGene00203176"/>
</dbReference>
<organism evidence="1 2">
    <name type="scientific">Pristionchus pacificus</name>
    <name type="common">Parasitic nematode worm</name>
    <dbReference type="NCBI Taxonomy" id="54126"/>
    <lineage>
        <taxon>Eukaryota</taxon>
        <taxon>Metazoa</taxon>
        <taxon>Ecdysozoa</taxon>
        <taxon>Nematoda</taxon>
        <taxon>Chromadorea</taxon>
        <taxon>Rhabditida</taxon>
        <taxon>Rhabditina</taxon>
        <taxon>Diplogasteromorpha</taxon>
        <taxon>Diplogasteroidea</taxon>
        <taxon>Neodiplogasteridae</taxon>
        <taxon>Pristionchus</taxon>
    </lineage>
</organism>
<keyword evidence="2" id="KW-1185">Reference proteome</keyword>
<evidence type="ECO:0000313" key="2">
    <source>
        <dbReference type="Proteomes" id="UP000005239"/>
    </source>
</evidence>
<name>A0A2A6BHS4_PRIPA</name>
<reference evidence="1" key="2">
    <citation type="submission" date="2022-06" db="UniProtKB">
        <authorList>
            <consortium name="EnsemblMetazoa"/>
        </authorList>
    </citation>
    <scope>IDENTIFICATION</scope>
    <source>
        <strain evidence="1">PS312</strain>
    </source>
</reference>
<gene>
    <name evidence="1" type="primary">WBGene00203176</name>
</gene>
<sequence length="264" mass="28943">MANLPFPLSRPPPSPSLIFSSIAHRERSSASATRGHRRDRRGSISCLLACNLIRALLVPSSSAQQFPPSRPLQISSLSLAVSCGVIIAALVLLGCVAKTKQRMAAGSNGCGKPRCSTKLKFACTGTHRHKACHACFSAMDFSNRENLLCIRRGCYGEYPIQQLLQEQTLTAEMQTKIANYTWMVSEKPQTTDGGRRPFSGIYICCSNGHAYDCELIMKRRNSWYMFVPGTLECPSTGCLGSVPLRDFHAMGYFDGNIDNIVANL</sequence>
<evidence type="ECO:0000313" key="1">
    <source>
        <dbReference type="EnsemblMetazoa" id="PPA30308.1"/>
    </source>
</evidence>